<dbReference type="InterPro" id="IPR036388">
    <property type="entry name" value="WH-like_DNA-bd_sf"/>
</dbReference>
<keyword evidence="4" id="KW-1185">Reference proteome</keyword>
<evidence type="ECO:0000259" key="2">
    <source>
        <dbReference type="Pfam" id="PF08223"/>
    </source>
</evidence>
<dbReference type="InterPro" id="IPR011965">
    <property type="entry name" value="PaaX_trns_reg"/>
</dbReference>
<name>A0A1I2CEM2_9RHOB</name>
<dbReference type="GO" id="GO:0006351">
    <property type="term" value="P:DNA-templated transcription"/>
    <property type="evidence" value="ECO:0007669"/>
    <property type="project" value="InterPro"/>
</dbReference>
<evidence type="ECO:0000313" key="4">
    <source>
        <dbReference type="Proteomes" id="UP000325289"/>
    </source>
</evidence>
<proteinExistence type="predicted"/>
<protein>
    <submittedName>
        <fullName evidence="3">Transcriptional regulator, PaaX family</fullName>
    </submittedName>
</protein>
<feature type="domain" description="Transcriptional repressor PaaX-like N-terminal" evidence="1">
    <location>
        <begin position="25"/>
        <end position="92"/>
    </location>
</feature>
<evidence type="ECO:0000259" key="1">
    <source>
        <dbReference type="Pfam" id="PF07848"/>
    </source>
</evidence>
<sequence length="299" mass="31617">MHDGLSAEPLPTAIRDALSTPAPRATRFIVTIYGDVAEPRGGTLAMGTLIETCAAHGISESLARTAVSRLVASGRLDGERVGRRSFYRLTDAARAEFRAAARLFYDPWSEARGWLFALGEAALPEDLSSVAWARIAPDLALAPDRPDVTRPDAPLVAGTALTGQAPVAFAAAHWDLSGVGEAYRAFLRRYAPVAAALGSGPLPEAEVCLALRLRLVHAYRQAVLSDPRLPVGTLPRDWPGPEARTVFATAYLRLAEMADAHIGASFVDAGGALPAETDATRARLASLRRVLAPAAGPAR</sequence>
<dbReference type="PIRSF" id="PIRSF020623">
    <property type="entry name" value="PaaX"/>
    <property type="match status" value="1"/>
</dbReference>
<evidence type="ECO:0000313" key="3">
    <source>
        <dbReference type="EMBL" id="SFE66746.1"/>
    </source>
</evidence>
<dbReference type="Proteomes" id="UP000325289">
    <property type="component" value="Unassembled WGS sequence"/>
</dbReference>
<dbReference type="Pfam" id="PF07848">
    <property type="entry name" value="PaaX"/>
    <property type="match status" value="1"/>
</dbReference>
<dbReference type="InterPro" id="IPR012906">
    <property type="entry name" value="PaaX-like_N"/>
</dbReference>
<accession>A0A1I2CEM2</accession>
<dbReference type="Gene3D" id="1.20.58.1460">
    <property type="match status" value="1"/>
</dbReference>
<dbReference type="RefSeq" id="WP_149757681.1">
    <property type="nucleotide sequence ID" value="NZ_FOMS01000013.1"/>
</dbReference>
<organism evidence="3 4">
    <name type="scientific">Roseivivax sediminis</name>
    <dbReference type="NCBI Taxonomy" id="936889"/>
    <lineage>
        <taxon>Bacteria</taxon>
        <taxon>Pseudomonadati</taxon>
        <taxon>Pseudomonadota</taxon>
        <taxon>Alphaproteobacteria</taxon>
        <taxon>Rhodobacterales</taxon>
        <taxon>Roseobacteraceae</taxon>
        <taxon>Roseivivax</taxon>
    </lineage>
</organism>
<dbReference type="InterPro" id="IPR036390">
    <property type="entry name" value="WH_DNA-bd_sf"/>
</dbReference>
<dbReference type="PANTHER" id="PTHR30319">
    <property type="entry name" value="PHENYLACETIC ACID REGULATOR-RELATED TRANSCRIPTIONAL REPRESSOR"/>
    <property type="match status" value="1"/>
</dbReference>
<feature type="domain" description="Transcriptional repressor PaaX-like C-terminal" evidence="2">
    <location>
        <begin position="174"/>
        <end position="262"/>
    </location>
</feature>
<reference evidence="3 4" key="1">
    <citation type="submission" date="2016-10" db="EMBL/GenBank/DDBJ databases">
        <authorList>
            <person name="Varghese N."/>
            <person name="Submissions S."/>
        </authorList>
    </citation>
    <scope>NUCLEOTIDE SEQUENCE [LARGE SCALE GENOMIC DNA]</scope>
    <source>
        <strain evidence="4">YIM D21,KCTC 23444,ACCC 10710</strain>
    </source>
</reference>
<dbReference type="AlphaFoldDB" id="A0A1I2CEM2"/>
<dbReference type="InterPro" id="IPR013225">
    <property type="entry name" value="PaaX_C"/>
</dbReference>
<dbReference type="Gene3D" id="1.10.10.10">
    <property type="entry name" value="Winged helix-like DNA-binding domain superfamily/Winged helix DNA-binding domain"/>
    <property type="match status" value="1"/>
</dbReference>
<gene>
    <name evidence="3" type="ORF">SAMN04515678_11383</name>
</gene>
<dbReference type="Pfam" id="PF08223">
    <property type="entry name" value="PaaX_C"/>
    <property type="match status" value="1"/>
</dbReference>
<dbReference type="PANTHER" id="PTHR30319:SF1">
    <property type="entry name" value="TRANSCRIPTIONAL REPRESSOR PAAX"/>
    <property type="match status" value="1"/>
</dbReference>
<dbReference type="EMBL" id="FOMS01000013">
    <property type="protein sequence ID" value="SFE66746.1"/>
    <property type="molecule type" value="Genomic_DNA"/>
</dbReference>
<dbReference type="OrthoDB" id="2270427at2"/>
<dbReference type="SUPFAM" id="SSF46785">
    <property type="entry name" value="Winged helix' DNA-binding domain"/>
    <property type="match status" value="1"/>
</dbReference>